<name>A0A1B6DIZ2_9HEMI</name>
<comment type="similarity">
    <text evidence="2">Belongs to the PKI family.</text>
</comment>
<dbReference type="EMBL" id="GEDC01011624">
    <property type="protein sequence ID" value="JAS25674.1"/>
    <property type="molecule type" value="Transcribed_RNA"/>
</dbReference>
<feature type="region of interest" description="Disordered" evidence="4">
    <location>
        <begin position="1"/>
        <end position="123"/>
    </location>
</feature>
<feature type="compositionally biased region" description="Low complexity" evidence="4">
    <location>
        <begin position="98"/>
        <end position="107"/>
    </location>
</feature>
<dbReference type="PANTHER" id="PTHR15416">
    <property type="entry name" value="CAMP-DEPENDENT PROTEIN KINASE INHIBITOR/PKI"/>
    <property type="match status" value="1"/>
</dbReference>
<evidence type="ECO:0000313" key="5">
    <source>
        <dbReference type="EMBL" id="JAS25674.1"/>
    </source>
</evidence>
<dbReference type="AlphaFoldDB" id="A0A1B6DIZ2"/>
<evidence type="ECO:0000256" key="1">
    <source>
        <dbReference type="ARBA" id="ARBA00002844"/>
    </source>
</evidence>
<evidence type="ECO:0000256" key="3">
    <source>
        <dbReference type="ARBA" id="ARBA00023013"/>
    </source>
</evidence>
<sequence>MMKTSTPAPRRVRKSLQPTRRFTQKSVLKMLAVMSEQSPDSTRDITQDFLTTGRAGRRNALPDILSEHAHVSTSDLPDRLQNLSTSDTVMQEDDKVDGSSGSQVGQSHTNKPCASTSKSERDS</sequence>
<evidence type="ECO:0000256" key="4">
    <source>
        <dbReference type="SAM" id="MobiDB-lite"/>
    </source>
</evidence>
<feature type="compositionally biased region" description="Polar residues" evidence="4">
    <location>
        <begin position="16"/>
        <end position="26"/>
    </location>
</feature>
<protein>
    <submittedName>
        <fullName evidence="5">Uncharacterized protein</fullName>
    </submittedName>
</protein>
<keyword evidence="3" id="KW-0649">Protein kinase inhibitor</keyword>
<dbReference type="Pfam" id="PF02827">
    <property type="entry name" value="PKI"/>
    <property type="match status" value="1"/>
</dbReference>
<accession>A0A1B6DIZ2</accession>
<evidence type="ECO:0000256" key="2">
    <source>
        <dbReference type="ARBA" id="ARBA00006393"/>
    </source>
</evidence>
<reference evidence="5" key="1">
    <citation type="submission" date="2015-12" db="EMBL/GenBank/DDBJ databases">
        <title>De novo transcriptome assembly of four potential Pierce s Disease insect vectors from Arizona vineyards.</title>
        <authorList>
            <person name="Tassone E.E."/>
        </authorList>
    </citation>
    <scope>NUCLEOTIDE SEQUENCE</scope>
</reference>
<feature type="compositionally biased region" description="Polar residues" evidence="4">
    <location>
        <begin position="71"/>
        <end position="89"/>
    </location>
</feature>
<proteinExistence type="inferred from homology"/>
<gene>
    <name evidence="5" type="ORF">g.31856</name>
</gene>
<feature type="compositionally biased region" description="Polar residues" evidence="4">
    <location>
        <begin position="108"/>
        <end position="117"/>
    </location>
</feature>
<comment type="function">
    <text evidence="1">Extremely potent competitive inhibitor of cAMP-dependent protein kinase activity, this protein interacts with the catalytic subunit of the enzyme after the cAMP-induced dissociation of its regulatory chains.</text>
</comment>
<organism evidence="5">
    <name type="scientific">Clastoptera arizonana</name>
    <name type="common">Arizona spittle bug</name>
    <dbReference type="NCBI Taxonomy" id="38151"/>
    <lineage>
        <taxon>Eukaryota</taxon>
        <taxon>Metazoa</taxon>
        <taxon>Ecdysozoa</taxon>
        <taxon>Arthropoda</taxon>
        <taxon>Hexapoda</taxon>
        <taxon>Insecta</taxon>
        <taxon>Pterygota</taxon>
        <taxon>Neoptera</taxon>
        <taxon>Paraneoptera</taxon>
        <taxon>Hemiptera</taxon>
        <taxon>Auchenorrhyncha</taxon>
        <taxon>Cercopoidea</taxon>
        <taxon>Clastopteridae</taxon>
        <taxon>Clastoptera</taxon>
    </lineage>
</organism>
<dbReference type="InterPro" id="IPR004171">
    <property type="entry name" value="cAMP_dep_PKI"/>
</dbReference>
<dbReference type="GO" id="GO:0004862">
    <property type="term" value="F:cAMP-dependent protein kinase inhibitor activity"/>
    <property type="evidence" value="ECO:0007669"/>
    <property type="project" value="InterPro"/>
</dbReference>